<dbReference type="RefSeq" id="WP_055464370.1">
    <property type="nucleotide sequence ID" value="NZ_CYHG01000014.1"/>
</dbReference>
<dbReference type="InterPro" id="IPR008258">
    <property type="entry name" value="Transglycosylase_SLT_dom_1"/>
</dbReference>
<feature type="signal peptide" evidence="1">
    <location>
        <begin position="1"/>
        <end position="23"/>
    </location>
</feature>
<evidence type="ECO:0000313" key="4">
    <source>
        <dbReference type="Proteomes" id="UP000182769"/>
    </source>
</evidence>
<dbReference type="AlphaFoldDB" id="A0A0K6ISK5"/>
<dbReference type="SUPFAM" id="SSF53955">
    <property type="entry name" value="Lysozyme-like"/>
    <property type="match status" value="1"/>
</dbReference>
<dbReference type="Proteomes" id="UP000182769">
    <property type="component" value="Unassembled WGS sequence"/>
</dbReference>
<dbReference type="EMBL" id="CYHG01000014">
    <property type="protein sequence ID" value="CUB06069.1"/>
    <property type="molecule type" value="Genomic_DNA"/>
</dbReference>
<sequence>MKSSNKIITALLITASLSTSVSAFPGYQWEKTARSVGIDPLILYSVALAESATDRGLNMTSPWPYAIRNGSSSIYAKTKSEAEKVLQKALQQGDEYKLDVGLMQINLHWHGKRVQSPKELLDPLTNLSVGSSILADAISSSPDDLELGIGRYHSWNEERARWYGQRVLSIYRNLLNELEVRQ</sequence>
<feature type="chain" id="PRO_5005505475" evidence="1">
    <location>
        <begin position="24"/>
        <end position="182"/>
    </location>
</feature>
<keyword evidence="1" id="KW-0732">Signal</keyword>
<protein>
    <submittedName>
        <fullName evidence="3">Transglycosylase SLT domain</fullName>
    </submittedName>
</protein>
<evidence type="ECO:0000259" key="2">
    <source>
        <dbReference type="Pfam" id="PF01464"/>
    </source>
</evidence>
<feature type="domain" description="Transglycosylase SLT" evidence="2">
    <location>
        <begin position="30"/>
        <end position="163"/>
    </location>
</feature>
<accession>A0A0K6ISK5</accession>
<dbReference type="OrthoDB" id="5945995at2"/>
<name>A0A0K6ISK5_9GAMM</name>
<gene>
    <name evidence="3" type="ORF">Ga0061065_11483</name>
</gene>
<keyword evidence="4" id="KW-1185">Reference proteome</keyword>
<evidence type="ECO:0000256" key="1">
    <source>
        <dbReference type="SAM" id="SignalP"/>
    </source>
</evidence>
<organism evidence="3 4">
    <name type="scientific">Marinomonas fungiae</name>
    <dbReference type="NCBI Taxonomy" id="1137284"/>
    <lineage>
        <taxon>Bacteria</taxon>
        <taxon>Pseudomonadati</taxon>
        <taxon>Pseudomonadota</taxon>
        <taxon>Gammaproteobacteria</taxon>
        <taxon>Oceanospirillales</taxon>
        <taxon>Oceanospirillaceae</taxon>
        <taxon>Marinomonas</taxon>
    </lineage>
</organism>
<dbReference type="CDD" id="cd13400">
    <property type="entry name" value="LT_IagB-like"/>
    <property type="match status" value="1"/>
</dbReference>
<evidence type="ECO:0000313" key="3">
    <source>
        <dbReference type="EMBL" id="CUB06069.1"/>
    </source>
</evidence>
<proteinExistence type="predicted"/>
<dbReference type="InterPro" id="IPR023346">
    <property type="entry name" value="Lysozyme-like_dom_sf"/>
</dbReference>
<dbReference type="Gene3D" id="1.10.530.10">
    <property type="match status" value="1"/>
</dbReference>
<reference evidence="4" key="1">
    <citation type="submission" date="2015-08" db="EMBL/GenBank/DDBJ databases">
        <authorList>
            <person name="Varghese N."/>
        </authorList>
    </citation>
    <scope>NUCLEOTIDE SEQUENCE [LARGE SCALE GENOMIC DNA]</scope>
    <source>
        <strain evidence="4">JCM 18476</strain>
    </source>
</reference>
<dbReference type="STRING" id="1137284.GCA_001418205_03355"/>
<dbReference type="Pfam" id="PF01464">
    <property type="entry name" value="SLT"/>
    <property type="match status" value="1"/>
</dbReference>